<protein>
    <submittedName>
        <fullName evidence="2">Uncharacterized protein</fullName>
    </submittedName>
</protein>
<accession>A0A840WWK7</accession>
<dbReference type="EMBL" id="JACHDO010000001">
    <property type="protein sequence ID" value="MBB5494558.1"/>
    <property type="molecule type" value="Genomic_DNA"/>
</dbReference>
<evidence type="ECO:0000256" key="1">
    <source>
        <dbReference type="SAM" id="MobiDB-lite"/>
    </source>
</evidence>
<evidence type="ECO:0000313" key="3">
    <source>
        <dbReference type="Proteomes" id="UP000579647"/>
    </source>
</evidence>
<keyword evidence="3" id="KW-1185">Reference proteome</keyword>
<sequence length="43" mass="4801">MTLANQATDGQVLDSELPREYNPRSYTSEELLISFAQGSVRRG</sequence>
<dbReference type="AlphaFoldDB" id="A0A840WWK7"/>
<dbReference type="Proteomes" id="UP000579647">
    <property type="component" value="Unassembled WGS sequence"/>
</dbReference>
<proteinExistence type="predicted"/>
<comment type="caution">
    <text evidence="2">The sequence shown here is derived from an EMBL/GenBank/DDBJ whole genome shotgun (WGS) entry which is preliminary data.</text>
</comment>
<organism evidence="2 3">
    <name type="scientific">Nocardiopsis metallicus</name>
    <dbReference type="NCBI Taxonomy" id="179819"/>
    <lineage>
        <taxon>Bacteria</taxon>
        <taxon>Bacillati</taxon>
        <taxon>Actinomycetota</taxon>
        <taxon>Actinomycetes</taxon>
        <taxon>Streptosporangiales</taxon>
        <taxon>Nocardiopsidaceae</taxon>
        <taxon>Nocardiopsis</taxon>
    </lineage>
</organism>
<evidence type="ECO:0000313" key="2">
    <source>
        <dbReference type="EMBL" id="MBB5494558.1"/>
    </source>
</evidence>
<gene>
    <name evidence="2" type="ORF">HNR07_005695</name>
</gene>
<feature type="region of interest" description="Disordered" evidence="1">
    <location>
        <begin position="1"/>
        <end position="21"/>
    </location>
</feature>
<name>A0A840WWK7_9ACTN</name>
<reference evidence="2 3" key="1">
    <citation type="submission" date="2020-08" db="EMBL/GenBank/DDBJ databases">
        <title>Sequencing the genomes of 1000 actinobacteria strains.</title>
        <authorList>
            <person name="Klenk H.-P."/>
        </authorList>
    </citation>
    <scope>NUCLEOTIDE SEQUENCE [LARGE SCALE GENOMIC DNA]</scope>
    <source>
        <strain evidence="2 3">DSM 44598</strain>
    </source>
</reference>